<dbReference type="GO" id="GO:1901982">
    <property type="term" value="F:maltose binding"/>
    <property type="evidence" value="ECO:0007669"/>
    <property type="project" value="TreeGrafter"/>
</dbReference>
<dbReference type="AlphaFoldDB" id="A0A841HUN1"/>
<evidence type="ECO:0000313" key="6">
    <source>
        <dbReference type="EMBL" id="MBB6097057.1"/>
    </source>
</evidence>
<dbReference type="EMBL" id="JACHHG010000002">
    <property type="protein sequence ID" value="MBB6097057.1"/>
    <property type="molecule type" value="Genomic_DNA"/>
</dbReference>
<dbReference type="GO" id="GO:0042956">
    <property type="term" value="P:maltodextrin transmembrane transport"/>
    <property type="evidence" value="ECO:0007669"/>
    <property type="project" value="TreeGrafter"/>
</dbReference>
<keyword evidence="4 5" id="KW-0732">Signal</keyword>
<protein>
    <submittedName>
        <fullName evidence="6">Arabinogalactan oligomer/maltooligosaccharide transport system substrate-binding protein</fullName>
    </submittedName>
</protein>
<evidence type="ECO:0000256" key="4">
    <source>
        <dbReference type="ARBA" id="ARBA00022729"/>
    </source>
</evidence>
<dbReference type="PRINTS" id="PR00181">
    <property type="entry name" value="MALTOSEBP"/>
</dbReference>
<dbReference type="Gene3D" id="3.40.190.10">
    <property type="entry name" value="Periplasmic binding protein-like II"/>
    <property type="match status" value="2"/>
</dbReference>
<proteinExistence type="inferred from homology"/>
<comment type="similarity">
    <text evidence="1">Belongs to the bacterial solute-binding protein 1 family.</text>
</comment>
<keyword evidence="2" id="KW-0813">Transport</keyword>
<dbReference type="GO" id="GO:0055052">
    <property type="term" value="C:ATP-binding cassette (ABC) transporter complex, substrate-binding subunit-containing"/>
    <property type="evidence" value="ECO:0007669"/>
    <property type="project" value="TreeGrafter"/>
</dbReference>
<evidence type="ECO:0000256" key="1">
    <source>
        <dbReference type="ARBA" id="ARBA00008520"/>
    </source>
</evidence>
<dbReference type="GO" id="GO:0015144">
    <property type="term" value="F:carbohydrate transmembrane transporter activity"/>
    <property type="evidence" value="ECO:0007669"/>
    <property type="project" value="InterPro"/>
</dbReference>
<dbReference type="Pfam" id="PF01547">
    <property type="entry name" value="SBP_bac_1"/>
    <property type="match status" value="1"/>
</dbReference>
<name>A0A841HUN1_9DEIO</name>
<dbReference type="GO" id="GO:0015768">
    <property type="term" value="P:maltose transport"/>
    <property type="evidence" value="ECO:0007669"/>
    <property type="project" value="TreeGrafter"/>
</dbReference>
<evidence type="ECO:0000256" key="3">
    <source>
        <dbReference type="ARBA" id="ARBA00022597"/>
    </source>
</evidence>
<dbReference type="InterPro" id="IPR006060">
    <property type="entry name" value="Maltose/Cyclodextrin-bd"/>
</dbReference>
<organism evidence="6 7">
    <name type="scientific">Deinobacterium chartae</name>
    <dbReference type="NCBI Taxonomy" id="521158"/>
    <lineage>
        <taxon>Bacteria</taxon>
        <taxon>Thermotogati</taxon>
        <taxon>Deinococcota</taxon>
        <taxon>Deinococci</taxon>
        <taxon>Deinococcales</taxon>
        <taxon>Deinococcaceae</taxon>
        <taxon>Deinobacterium</taxon>
    </lineage>
</organism>
<keyword evidence="7" id="KW-1185">Reference proteome</keyword>
<evidence type="ECO:0000256" key="5">
    <source>
        <dbReference type="SAM" id="SignalP"/>
    </source>
</evidence>
<dbReference type="InterPro" id="IPR006059">
    <property type="entry name" value="SBP"/>
</dbReference>
<sequence length="398" mass="42694">MKKVTLIIAAVSLAMGSAHAAKLTVWTQYQGNELAWLKQVAKTYEKSNKGDTVEIVSVPFGDTQQKFILGAPKGEGPDLIMTVPHDRLGELAAAGVIEPLEKYVSNKKDYSDVALDALTYRGKLFGLPVSTEAVAVVYNKKLVPTFPANWNDFLKTAQKLTDPNKGTFGFFTNLDDIYINYGVVSAYGGYVFKNNKGTLDTKDVGIANAGATKAMAFLNDLRYKYNLVPQGVNNDVAKSAFLDGQLGMWLTGPWDMESIKQTKIDYGIATLPTPPGASSKWSPFVGVQGLVMNAYSKNKVAAAKLAKLLTSSSSQVSFNKAGGRIPASKSALARLKNDPVVAGFSKSVAAGTPMPNIPQMGAVWGPWTDAIKLATQKPGADYNGILDNALKQVKANIK</sequence>
<dbReference type="RefSeq" id="WP_183984137.1">
    <property type="nucleotide sequence ID" value="NZ_JACHHG010000002.1"/>
</dbReference>
<dbReference type="SUPFAM" id="SSF53850">
    <property type="entry name" value="Periplasmic binding protein-like II"/>
    <property type="match status" value="1"/>
</dbReference>
<gene>
    <name evidence="6" type="ORF">HNR42_000471</name>
</gene>
<reference evidence="6 7" key="1">
    <citation type="submission" date="2020-08" db="EMBL/GenBank/DDBJ databases">
        <title>Genomic Encyclopedia of Type Strains, Phase IV (KMG-IV): sequencing the most valuable type-strain genomes for metagenomic binning, comparative biology and taxonomic classification.</title>
        <authorList>
            <person name="Goeker M."/>
        </authorList>
    </citation>
    <scope>NUCLEOTIDE SEQUENCE [LARGE SCALE GENOMIC DNA]</scope>
    <source>
        <strain evidence="6 7">DSM 21458</strain>
    </source>
</reference>
<dbReference type="PANTHER" id="PTHR30061:SF50">
    <property type="entry name" value="MALTOSE_MALTODEXTRIN-BINDING PERIPLASMIC PROTEIN"/>
    <property type="match status" value="1"/>
</dbReference>
<feature type="signal peptide" evidence="5">
    <location>
        <begin position="1"/>
        <end position="20"/>
    </location>
</feature>
<dbReference type="CDD" id="cd13586">
    <property type="entry name" value="PBP2_Maltose_binding_like"/>
    <property type="match status" value="1"/>
</dbReference>
<feature type="chain" id="PRO_5032565581" evidence="5">
    <location>
        <begin position="21"/>
        <end position="398"/>
    </location>
</feature>
<keyword evidence="3" id="KW-0762">Sugar transport</keyword>
<accession>A0A841HUN1</accession>
<dbReference type="Proteomes" id="UP000569951">
    <property type="component" value="Unassembled WGS sequence"/>
</dbReference>
<dbReference type="PANTHER" id="PTHR30061">
    <property type="entry name" value="MALTOSE-BINDING PERIPLASMIC PROTEIN"/>
    <property type="match status" value="1"/>
</dbReference>
<comment type="caution">
    <text evidence="6">The sequence shown here is derived from an EMBL/GenBank/DDBJ whole genome shotgun (WGS) entry which is preliminary data.</text>
</comment>
<evidence type="ECO:0000256" key="2">
    <source>
        <dbReference type="ARBA" id="ARBA00022448"/>
    </source>
</evidence>
<evidence type="ECO:0000313" key="7">
    <source>
        <dbReference type="Proteomes" id="UP000569951"/>
    </source>
</evidence>